<dbReference type="SUPFAM" id="SSF55060">
    <property type="entry name" value="GHMP Kinase, C-terminal domain"/>
    <property type="match status" value="1"/>
</dbReference>
<evidence type="ECO:0000256" key="2">
    <source>
        <dbReference type="ARBA" id="ARBA00022840"/>
    </source>
</evidence>
<keyword evidence="2" id="KW-0067">ATP-binding</keyword>
<dbReference type="EMBL" id="CAEZZV010000129">
    <property type="protein sequence ID" value="CAB4783536.1"/>
    <property type="molecule type" value="Genomic_DNA"/>
</dbReference>
<dbReference type="GO" id="GO:0005829">
    <property type="term" value="C:cytosol"/>
    <property type="evidence" value="ECO:0007669"/>
    <property type="project" value="TreeGrafter"/>
</dbReference>
<reference evidence="4" key="1">
    <citation type="submission" date="2020-05" db="EMBL/GenBank/DDBJ databases">
        <authorList>
            <person name="Chiriac C."/>
            <person name="Salcher M."/>
            <person name="Ghai R."/>
            <person name="Kavagutti S V."/>
        </authorList>
    </citation>
    <scope>NUCLEOTIDE SEQUENCE</scope>
</reference>
<organism evidence="4">
    <name type="scientific">freshwater metagenome</name>
    <dbReference type="NCBI Taxonomy" id="449393"/>
    <lineage>
        <taxon>unclassified sequences</taxon>
        <taxon>metagenomes</taxon>
        <taxon>ecological metagenomes</taxon>
    </lineage>
</organism>
<dbReference type="Gene3D" id="3.30.70.890">
    <property type="entry name" value="GHMP kinase, C-terminal domain"/>
    <property type="match status" value="1"/>
</dbReference>
<dbReference type="Pfam" id="PF08544">
    <property type="entry name" value="GHMP_kinases_C"/>
    <property type="match status" value="1"/>
</dbReference>
<keyword evidence="1" id="KW-0547">Nucleotide-binding</keyword>
<evidence type="ECO:0000259" key="3">
    <source>
        <dbReference type="Pfam" id="PF08544"/>
    </source>
</evidence>
<gene>
    <name evidence="4" type="ORF">UFOPK2921_01005</name>
</gene>
<dbReference type="GO" id="GO:0005524">
    <property type="term" value="F:ATP binding"/>
    <property type="evidence" value="ECO:0007669"/>
    <property type="project" value="UniProtKB-KW"/>
</dbReference>
<dbReference type="PANTHER" id="PTHR10457">
    <property type="entry name" value="MEVALONATE KINASE/GALACTOKINASE"/>
    <property type="match status" value="1"/>
</dbReference>
<sequence>MQQSHWSLAKDYETSNEIMDQAVQQLLTDPTVLGARITGGGFGGCIVGLRRRKNS</sequence>
<dbReference type="InterPro" id="IPR013750">
    <property type="entry name" value="GHMP_kinase_C_dom"/>
</dbReference>
<protein>
    <submittedName>
        <fullName evidence="4">Unannotated protein</fullName>
    </submittedName>
</protein>
<name>A0A6J6WJ15_9ZZZZ</name>
<dbReference type="GO" id="GO:0004335">
    <property type="term" value="F:galactokinase activity"/>
    <property type="evidence" value="ECO:0007669"/>
    <property type="project" value="TreeGrafter"/>
</dbReference>
<dbReference type="InterPro" id="IPR036554">
    <property type="entry name" value="GHMP_kinase_C_sf"/>
</dbReference>
<proteinExistence type="predicted"/>
<feature type="domain" description="GHMP kinase C-terminal" evidence="3">
    <location>
        <begin position="2"/>
        <end position="49"/>
    </location>
</feature>
<evidence type="ECO:0000256" key="1">
    <source>
        <dbReference type="ARBA" id="ARBA00022741"/>
    </source>
</evidence>
<dbReference type="AlphaFoldDB" id="A0A6J6WJ15"/>
<dbReference type="PANTHER" id="PTHR10457:SF7">
    <property type="entry name" value="GALACTOKINASE-RELATED"/>
    <property type="match status" value="1"/>
</dbReference>
<accession>A0A6J6WJ15</accession>
<dbReference type="GO" id="GO:0006012">
    <property type="term" value="P:galactose metabolic process"/>
    <property type="evidence" value="ECO:0007669"/>
    <property type="project" value="TreeGrafter"/>
</dbReference>
<evidence type="ECO:0000313" key="4">
    <source>
        <dbReference type="EMBL" id="CAB4783536.1"/>
    </source>
</evidence>